<dbReference type="EMBL" id="CP024614">
    <property type="protein sequence ID" value="AUS50583.1"/>
    <property type="molecule type" value="Genomic_DNA"/>
</dbReference>
<evidence type="ECO:0000313" key="2">
    <source>
        <dbReference type="EMBL" id="AUS50583.1"/>
    </source>
</evidence>
<sequence>MQVVLGHRVQPFGRHTAAPGNVLQERPHLLGPFRSAERQQQDGIKLHAF</sequence>
<dbReference type="Proteomes" id="UP000046680">
    <property type="component" value="Unassembled WGS sequence"/>
</dbReference>
<name>A0A0T9D034_MYCTX</name>
<proteinExistence type="predicted"/>
<evidence type="ECO:0000313" key="11">
    <source>
        <dbReference type="Proteomes" id="UP000236349"/>
    </source>
</evidence>
<evidence type="ECO:0000313" key="4">
    <source>
        <dbReference type="EMBL" id="CKR17580.1"/>
    </source>
</evidence>
<reference evidence="7 8" key="1">
    <citation type="submission" date="2015-03" db="EMBL/GenBank/DDBJ databases">
        <authorList>
            <consortium name="Pathogen Informatics"/>
        </authorList>
    </citation>
    <scope>NUCLEOTIDE SEQUENCE [LARGE SCALE GENOMIC DNA]</scope>
    <source>
        <strain evidence="6 8">Bir 172</strain>
        <strain evidence="4 10">Bir 185</strain>
        <strain evidence="5 9">Bir 187</strain>
        <strain evidence="3 7">C09601061</strain>
    </source>
</reference>
<evidence type="ECO:0000256" key="1">
    <source>
        <dbReference type="SAM" id="MobiDB-lite"/>
    </source>
</evidence>
<dbReference type="Proteomes" id="UP000236349">
    <property type="component" value="Chromosome"/>
</dbReference>
<evidence type="ECO:0000313" key="7">
    <source>
        <dbReference type="Proteomes" id="UP000046680"/>
    </source>
</evidence>
<evidence type="ECO:0000313" key="9">
    <source>
        <dbReference type="Proteomes" id="UP000049023"/>
    </source>
</evidence>
<dbReference type="AlphaFoldDB" id="A0A0T9D034"/>
<protein>
    <submittedName>
        <fullName evidence="2">Uncharacterized protein</fullName>
    </submittedName>
</protein>
<dbReference type="Proteomes" id="UP000048948">
    <property type="component" value="Unassembled WGS sequence"/>
</dbReference>
<dbReference type="Proteomes" id="UP000050164">
    <property type="component" value="Unassembled WGS sequence"/>
</dbReference>
<evidence type="ECO:0000313" key="10">
    <source>
        <dbReference type="Proteomes" id="UP000050164"/>
    </source>
</evidence>
<dbReference type="EMBL" id="CGCX01002758">
    <property type="protein sequence ID" value="CFS15930.1"/>
    <property type="molecule type" value="Genomic_DNA"/>
</dbReference>
<accession>A0A0T9D034</accession>
<reference evidence="2 11" key="2">
    <citation type="submission" date="2017-10" db="EMBL/GenBank/DDBJ databases">
        <title>Clinical isolate obtained from a human patient with meningeal tuberculosis in michoacan, Mexico.</title>
        <authorList>
            <person name="Guillen-Nepita A.L."/>
            <person name="Negrete-Paz A.M."/>
            <person name="Vazquez-Marrufo G."/>
            <person name="Cruz-Hernandez A."/>
            <person name="Fresia P."/>
            <person name="Naya H."/>
            <person name="Vazquez-Garciduenas M.S."/>
        </authorList>
    </citation>
    <scope>NUCLEOTIDE SEQUENCE [LARGE SCALE GENOMIC DNA]</scope>
    <source>
        <strain evidence="11">Beijing/MYC004</strain>
        <strain evidence="2">MYC004</strain>
    </source>
</reference>
<dbReference type="EMBL" id="CNGE01001732">
    <property type="protein sequence ID" value="CKU45519.1"/>
    <property type="molecule type" value="Genomic_DNA"/>
</dbReference>
<gene>
    <name evidence="2" type="ORF">CAB90_01673</name>
    <name evidence="3" type="ORF">ERS007657_04305</name>
    <name evidence="6" type="ORF">ERS027646_04794</name>
    <name evidence="4" type="ORF">ERS027659_00856</name>
    <name evidence="5" type="ORF">ERS027661_03046</name>
</gene>
<dbReference type="EMBL" id="CNFT01000132">
    <property type="protein sequence ID" value="CKR17580.1"/>
    <property type="molecule type" value="Genomic_DNA"/>
</dbReference>
<evidence type="ECO:0000313" key="3">
    <source>
        <dbReference type="EMBL" id="CFS15930.1"/>
    </source>
</evidence>
<organism evidence="2 11">
    <name type="scientific">Mycobacterium tuberculosis</name>
    <dbReference type="NCBI Taxonomy" id="1773"/>
    <lineage>
        <taxon>Bacteria</taxon>
        <taxon>Bacillati</taxon>
        <taxon>Actinomycetota</taxon>
        <taxon>Actinomycetes</taxon>
        <taxon>Mycobacteriales</taxon>
        <taxon>Mycobacteriaceae</taxon>
        <taxon>Mycobacterium</taxon>
        <taxon>Mycobacterium tuberculosis complex</taxon>
    </lineage>
</organism>
<evidence type="ECO:0000313" key="5">
    <source>
        <dbReference type="EMBL" id="CKS41557.1"/>
    </source>
</evidence>
<dbReference type="EMBL" id="CNFU01000735">
    <property type="protein sequence ID" value="CKS41557.1"/>
    <property type="molecule type" value="Genomic_DNA"/>
</dbReference>
<evidence type="ECO:0000313" key="6">
    <source>
        <dbReference type="EMBL" id="CKU45519.1"/>
    </source>
</evidence>
<feature type="region of interest" description="Disordered" evidence="1">
    <location>
        <begin position="14"/>
        <end position="49"/>
    </location>
</feature>
<evidence type="ECO:0000313" key="8">
    <source>
        <dbReference type="Proteomes" id="UP000048948"/>
    </source>
</evidence>
<dbReference type="Proteomes" id="UP000049023">
    <property type="component" value="Unassembled WGS sequence"/>
</dbReference>